<name>A0A9W9N0M5_9EURO</name>
<accession>A0A9W9N0M5</accession>
<feature type="compositionally biased region" description="Basic residues" evidence="1">
    <location>
        <begin position="101"/>
        <end position="112"/>
    </location>
</feature>
<dbReference type="Proteomes" id="UP001150879">
    <property type="component" value="Unassembled WGS sequence"/>
</dbReference>
<dbReference type="AlphaFoldDB" id="A0A9W9N0M5"/>
<organism evidence="2 3">
    <name type="scientific">Penicillium cf. griseofulvum</name>
    <dbReference type="NCBI Taxonomy" id="2972120"/>
    <lineage>
        <taxon>Eukaryota</taxon>
        <taxon>Fungi</taxon>
        <taxon>Dikarya</taxon>
        <taxon>Ascomycota</taxon>
        <taxon>Pezizomycotina</taxon>
        <taxon>Eurotiomycetes</taxon>
        <taxon>Eurotiomycetidae</taxon>
        <taxon>Eurotiales</taxon>
        <taxon>Aspergillaceae</taxon>
        <taxon>Penicillium</taxon>
    </lineage>
</organism>
<dbReference type="OrthoDB" id="10467935at2759"/>
<feature type="region of interest" description="Disordered" evidence="1">
    <location>
        <begin position="1"/>
        <end position="23"/>
    </location>
</feature>
<reference evidence="2" key="2">
    <citation type="journal article" date="2023" name="IMA Fungus">
        <title>Comparative genomic study of the Penicillium genus elucidates a diverse pangenome and 15 lateral gene transfer events.</title>
        <authorList>
            <person name="Petersen C."/>
            <person name="Sorensen T."/>
            <person name="Nielsen M.R."/>
            <person name="Sondergaard T.E."/>
            <person name="Sorensen J.L."/>
            <person name="Fitzpatrick D.A."/>
            <person name="Frisvad J.C."/>
            <person name="Nielsen K.L."/>
        </authorList>
    </citation>
    <scope>NUCLEOTIDE SEQUENCE</scope>
    <source>
        <strain evidence="2">IBT 16849</strain>
    </source>
</reference>
<evidence type="ECO:0000256" key="1">
    <source>
        <dbReference type="SAM" id="MobiDB-lite"/>
    </source>
</evidence>
<gene>
    <name evidence="2" type="ORF">N7472_000763</name>
</gene>
<sequence>MCSPETQLWPADAARHRDPNREPKTCGLANPYLLDSSHIGVHGNMGTDRLAKSAASTYEPTVAVILLSGCRVKLRELATKRWKEEWASSNSGAHTGASFSKPRKRSSQHISR</sequence>
<protein>
    <submittedName>
        <fullName evidence="2">Uncharacterized protein</fullName>
    </submittedName>
</protein>
<evidence type="ECO:0000313" key="3">
    <source>
        <dbReference type="Proteomes" id="UP001150879"/>
    </source>
</evidence>
<reference evidence="2" key="1">
    <citation type="submission" date="2022-11" db="EMBL/GenBank/DDBJ databases">
        <authorList>
            <person name="Petersen C."/>
        </authorList>
    </citation>
    <scope>NUCLEOTIDE SEQUENCE</scope>
    <source>
        <strain evidence="2">IBT 16849</strain>
    </source>
</reference>
<dbReference type="EMBL" id="JAPQKP010000001">
    <property type="protein sequence ID" value="KAJ5210624.1"/>
    <property type="molecule type" value="Genomic_DNA"/>
</dbReference>
<feature type="region of interest" description="Disordered" evidence="1">
    <location>
        <begin position="83"/>
        <end position="112"/>
    </location>
</feature>
<keyword evidence="3" id="KW-1185">Reference proteome</keyword>
<feature type="compositionally biased region" description="Basic and acidic residues" evidence="1">
    <location>
        <begin position="13"/>
        <end position="23"/>
    </location>
</feature>
<evidence type="ECO:0000313" key="2">
    <source>
        <dbReference type="EMBL" id="KAJ5210624.1"/>
    </source>
</evidence>
<comment type="caution">
    <text evidence="2">The sequence shown here is derived from an EMBL/GenBank/DDBJ whole genome shotgun (WGS) entry which is preliminary data.</text>
</comment>
<proteinExistence type="predicted"/>